<sequence>MMKNHKNYFSFFGILCATVNKQLHSNESKILALLKIDIPKIIKLLLSKQLKPIKLYSTNNYN</sequence>
<accession>A0A4Q0YLW1</accession>
<protein>
    <submittedName>
        <fullName evidence="1">Uncharacterized protein</fullName>
    </submittedName>
</protein>
<comment type="caution">
    <text evidence="1">The sequence shown here is derived from an EMBL/GenBank/DDBJ whole genome shotgun (WGS) entry which is preliminary data.</text>
</comment>
<evidence type="ECO:0000313" key="1">
    <source>
        <dbReference type="EMBL" id="RXJ70121.1"/>
    </source>
</evidence>
<dbReference type="RefSeq" id="WP_128978053.1">
    <property type="nucleotide sequence ID" value="NZ_PDKJ01000001.1"/>
</dbReference>
<name>A0A4Q0YLW1_9BACT</name>
<reference evidence="1 2" key="1">
    <citation type="submission" date="2017-10" db="EMBL/GenBank/DDBJ databases">
        <title>Genomics of the genus Arcobacter.</title>
        <authorList>
            <person name="Perez-Cataluna A."/>
            <person name="Figueras M.J."/>
        </authorList>
    </citation>
    <scope>NUCLEOTIDE SEQUENCE [LARGE SCALE GENOMIC DNA]</scope>
    <source>
        <strain evidence="1 2">CECT 8993</strain>
    </source>
</reference>
<evidence type="ECO:0000313" key="2">
    <source>
        <dbReference type="Proteomes" id="UP000290172"/>
    </source>
</evidence>
<proteinExistence type="predicted"/>
<dbReference type="Proteomes" id="UP000290172">
    <property type="component" value="Unassembled WGS sequence"/>
</dbReference>
<organism evidence="1 2">
    <name type="scientific">Halarcobacter ebronensis</name>
    <dbReference type="NCBI Taxonomy" id="1462615"/>
    <lineage>
        <taxon>Bacteria</taxon>
        <taxon>Pseudomonadati</taxon>
        <taxon>Campylobacterota</taxon>
        <taxon>Epsilonproteobacteria</taxon>
        <taxon>Campylobacterales</taxon>
        <taxon>Arcobacteraceae</taxon>
        <taxon>Halarcobacter</taxon>
    </lineage>
</organism>
<gene>
    <name evidence="1" type="ORF">CRV08_00730</name>
</gene>
<dbReference type="EMBL" id="PDKJ01000001">
    <property type="protein sequence ID" value="RXJ70121.1"/>
    <property type="molecule type" value="Genomic_DNA"/>
</dbReference>
<dbReference type="AlphaFoldDB" id="A0A4Q0YLW1"/>